<keyword evidence="4" id="KW-1185">Reference proteome</keyword>
<sequence>MDVKTWSLLCGILSCTVHFGGCEVFSKTHLPVNAPVEQRSSVIDSSPMDNEIPGINGQANLPLKTTDNMGAADVSPIFIPKNSNLHDTKPSTLFESAPNGTTAVLTSTTQACNTTTPSPAVPYLINTFPLLNPLLYPSLPHQQVVTSLFPLATQLAGSNAPGRPVINIWNVQISHPPVPPPNGWPHPGPAQQPNDGASINVIPGTPVPHPQPVAEAGQERQQDPSREHLFSSHPENPPPPPVFHAVPPSQECTPTVVIINYATDKNSLPKPLSDCRPLMELNAGGEAFRRLPGHPEFEGPTTPLDLAKHLATAVIEHVLRHAGIRSVEVTPERGNVVNGHRLGWSDRVYRTGISVVLDEVRPRIVVLTLNGDVDSFEIGANGEPWLIGGTSNLRKMTAPVKPPPPSQPQTGPLTAPFQPQPQLQTSVNTPNLPFQPQNGPINPAFQSPTGPASLPFQAEPPTYGNAPNAPFQPPNGPANPPVKGPLAYSPQQEAAAYKISPGEEAKALSTLKEVTKDNFNGTEIESQTSNGSPVTAPTVIPKITENAETSQANSTDVKSDKRKPSQQSGTSSNGQNGFQQVPLQKLPEQPQQTQVTPQMTLEQPQYAQQFHQPLQYHRQQQPPFAGNNGPMSQKEGSEQPSDRPGMVYSAGVPLNYPRPEQTAKNYNGPPPPSYGFVGPNGPSAQDFVYNAGGPVVQASMAWAGYSQVSPNHQLNGAPNSMEGNNGPVFDGRKNFEGPRGGPLFIRQ</sequence>
<feature type="region of interest" description="Disordered" evidence="1">
    <location>
        <begin position="713"/>
        <end position="747"/>
    </location>
</feature>
<protein>
    <submittedName>
        <fullName evidence="3">Uncharacterized protein</fullName>
    </submittedName>
</protein>
<feature type="region of interest" description="Disordered" evidence="1">
    <location>
        <begin position="394"/>
        <end position="487"/>
    </location>
</feature>
<feature type="region of interest" description="Disordered" evidence="1">
    <location>
        <begin position="615"/>
        <end position="675"/>
    </location>
</feature>
<feature type="compositionally biased region" description="Polar residues" evidence="1">
    <location>
        <begin position="713"/>
        <end position="723"/>
    </location>
</feature>
<gene>
    <name evidence="3" type="primary">RvY_16530-1</name>
    <name evidence="3" type="synonym">RvY_16530.1</name>
    <name evidence="3" type="ORF">RvY_16530</name>
</gene>
<keyword evidence="2" id="KW-0732">Signal</keyword>
<feature type="region of interest" description="Disordered" evidence="1">
    <location>
        <begin position="544"/>
        <end position="579"/>
    </location>
</feature>
<feature type="compositionally biased region" description="Low complexity" evidence="1">
    <location>
        <begin position="565"/>
        <end position="579"/>
    </location>
</feature>
<evidence type="ECO:0000256" key="1">
    <source>
        <dbReference type="SAM" id="MobiDB-lite"/>
    </source>
</evidence>
<feature type="compositionally biased region" description="Pro residues" evidence="1">
    <location>
        <begin position="470"/>
        <end position="483"/>
    </location>
</feature>
<name>A0A1D1W563_RAMVA</name>
<feature type="compositionally biased region" description="Polar residues" evidence="1">
    <location>
        <begin position="420"/>
        <end position="450"/>
    </location>
</feature>
<feature type="chain" id="PRO_5008899223" evidence="2">
    <location>
        <begin position="23"/>
        <end position="747"/>
    </location>
</feature>
<feature type="compositionally biased region" description="Polar residues" evidence="1">
    <location>
        <begin position="546"/>
        <end position="556"/>
    </location>
</feature>
<evidence type="ECO:0000313" key="4">
    <source>
        <dbReference type="Proteomes" id="UP000186922"/>
    </source>
</evidence>
<dbReference type="EMBL" id="BDGG01000013">
    <property type="protein sequence ID" value="GAV06564.1"/>
    <property type="molecule type" value="Genomic_DNA"/>
</dbReference>
<organism evidence="3 4">
    <name type="scientific">Ramazzottius varieornatus</name>
    <name type="common">Water bear</name>
    <name type="synonym">Tardigrade</name>
    <dbReference type="NCBI Taxonomy" id="947166"/>
    <lineage>
        <taxon>Eukaryota</taxon>
        <taxon>Metazoa</taxon>
        <taxon>Ecdysozoa</taxon>
        <taxon>Tardigrada</taxon>
        <taxon>Eutardigrada</taxon>
        <taxon>Parachela</taxon>
        <taxon>Hypsibioidea</taxon>
        <taxon>Ramazzottiidae</taxon>
        <taxon>Ramazzottius</taxon>
    </lineage>
</organism>
<evidence type="ECO:0000256" key="2">
    <source>
        <dbReference type="SAM" id="SignalP"/>
    </source>
</evidence>
<feature type="compositionally biased region" description="Pro residues" evidence="1">
    <location>
        <begin position="177"/>
        <end position="190"/>
    </location>
</feature>
<proteinExistence type="predicted"/>
<comment type="caution">
    <text evidence="3">The sequence shown here is derived from an EMBL/GenBank/DDBJ whole genome shotgun (WGS) entry which is preliminary data.</text>
</comment>
<dbReference type="AlphaFoldDB" id="A0A1D1W563"/>
<feature type="compositionally biased region" description="Basic and acidic residues" evidence="1">
    <location>
        <begin position="217"/>
        <end position="230"/>
    </location>
</feature>
<dbReference type="PROSITE" id="PS51257">
    <property type="entry name" value="PROKAR_LIPOPROTEIN"/>
    <property type="match status" value="1"/>
</dbReference>
<accession>A0A1D1W563</accession>
<evidence type="ECO:0000313" key="3">
    <source>
        <dbReference type="EMBL" id="GAV06564.1"/>
    </source>
</evidence>
<feature type="signal peptide" evidence="2">
    <location>
        <begin position="1"/>
        <end position="22"/>
    </location>
</feature>
<reference evidence="3 4" key="1">
    <citation type="journal article" date="2016" name="Nat. Commun.">
        <title>Extremotolerant tardigrade genome and improved radiotolerance of human cultured cells by tardigrade-unique protein.</title>
        <authorList>
            <person name="Hashimoto T."/>
            <person name="Horikawa D.D."/>
            <person name="Saito Y."/>
            <person name="Kuwahara H."/>
            <person name="Kozuka-Hata H."/>
            <person name="Shin-I T."/>
            <person name="Minakuchi Y."/>
            <person name="Ohishi K."/>
            <person name="Motoyama A."/>
            <person name="Aizu T."/>
            <person name="Enomoto A."/>
            <person name="Kondo K."/>
            <person name="Tanaka S."/>
            <person name="Hara Y."/>
            <person name="Koshikawa S."/>
            <person name="Sagara H."/>
            <person name="Miura T."/>
            <person name="Yokobori S."/>
            <person name="Miyagawa K."/>
            <person name="Suzuki Y."/>
            <person name="Kubo T."/>
            <person name="Oyama M."/>
            <person name="Kohara Y."/>
            <person name="Fujiyama A."/>
            <person name="Arakawa K."/>
            <person name="Katayama T."/>
            <person name="Toyoda A."/>
            <person name="Kunieda T."/>
        </authorList>
    </citation>
    <scope>NUCLEOTIDE SEQUENCE [LARGE SCALE GENOMIC DNA]</scope>
    <source>
        <strain evidence="3 4">YOKOZUNA-1</strain>
    </source>
</reference>
<feature type="region of interest" description="Disordered" evidence="1">
    <location>
        <begin position="177"/>
        <end position="241"/>
    </location>
</feature>
<dbReference type="Proteomes" id="UP000186922">
    <property type="component" value="Unassembled WGS sequence"/>
</dbReference>